<gene>
    <name evidence="2" type="ORF">DVH24_006682</name>
</gene>
<accession>A0A498KI45</accession>
<feature type="region of interest" description="Disordered" evidence="1">
    <location>
        <begin position="591"/>
        <end position="631"/>
    </location>
</feature>
<reference evidence="2 3" key="1">
    <citation type="submission" date="2018-10" db="EMBL/GenBank/DDBJ databases">
        <title>A high-quality apple genome assembly.</title>
        <authorList>
            <person name="Hu J."/>
        </authorList>
    </citation>
    <scope>NUCLEOTIDE SEQUENCE [LARGE SCALE GENOMIC DNA]</scope>
    <source>
        <strain evidence="3">cv. HFTH1</strain>
        <tissue evidence="2">Young leaf</tissue>
    </source>
</reference>
<feature type="compositionally biased region" description="Polar residues" evidence="1">
    <location>
        <begin position="426"/>
        <end position="436"/>
    </location>
</feature>
<dbReference type="PANTHER" id="PTHR36373">
    <property type="entry name" value="EXPRESSED PROTEIN"/>
    <property type="match status" value="1"/>
</dbReference>
<feature type="compositionally biased region" description="Polar residues" evidence="1">
    <location>
        <begin position="652"/>
        <end position="676"/>
    </location>
</feature>
<dbReference type="AlphaFoldDB" id="A0A498KI45"/>
<dbReference type="EMBL" id="RDQH01000328">
    <property type="protein sequence ID" value="RXI05425.1"/>
    <property type="molecule type" value="Genomic_DNA"/>
</dbReference>
<feature type="region of interest" description="Disordered" evidence="1">
    <location>
        <begin position="424"/>
        <end position="483"/>
    </location>
</feature>
<feature type="region of interest" description="Disordered" evidence="1">
    <location>
        <begin position="652"/>
        <end position="707"/>
    </location>
</feature>
<feature type="compositionally biased region" description="Polar residues" evidence="1">
    <location>
        <begin position="444"/>
        <end position="454"/>
    </location>
</feature>
<comment type="caution">
    <text evidence="2">The sequence shown here is derived from an EMBL/GenBank/DDBJ whole genome shotgun (WGS) entry which is preliminary data.</text>
</comment>
<evidence type="ECO:0000313" key="2">
    <source>
        <dbReference type="EMBL" id="RXI05425.1"/>
    </source>
</evidence>
<protein>
    <submittedName>
        <fullName evidence="2">Uncharacterized protein</fullName>
    </submittedName>
</protein>
<feature type="compositionally biased region" description="Basic and acidic residues" evidence="1">
    <location>
        <begin position="680"/>
        <end position="707"/>
    </location>
</feature>
<dbReference type="Proteomes" id="UP000290289">
    <property type="component" value="Chromosome 2"/>
</dbReference>
<evidence type="ECO:0000256" key="1">
    <source>
        <dbReference type="SAM" id="MobiDB-lite"/>
    </source>
</evidence>
<organism evidence="2 3">
    <name type="scientific">Malus domestica</name>
    <name type="common">Apple</name>
    <name type="synonym">Pyrus malus</name>
    <dbReference type="NCBI Taxonomy" id="3750"/>
    <lineage>
        <taxon>Eukaryota</taxon>
        <taxon>Viridiplantae</taxon>
        <taxon>Streptophyta</taxon>
        <taxon>Embryophyta</taxon>
        <taxon>Tracheophyta</taxon>
        <taxon>Spermatophyta</taxon>
        <taxon>Magnoliopsida</taxon>
        <taxon>eudicotyledons</taxon>
        <taxon>Gunneridae</taxon>
        <taxon>Pentapetalae</taxon>
        <taxon>rosids</taxon>
        <taxon>fabids</taxon>
        <taxon>Rosales</taxon>
        <taxon>Rosaceae</taxon>
        <taxon>Amygdaloideae</taxon>
        <taxon>Maleae</taxon>
        <taxon>Malus</taxon>
    </lineage>
</organism>
<proteinExistence type="predicted"/>
<evidence type="ECO:0000313" key="3">
    <source>
        <dbReference type="Proteomes" id="UP000290289"/>
    </source>
</evidence>
<name>A0A498KI45_MALDO</name>
<feature type="compositionally biased region" description="Basic and acidic residues" evidence="1">
    <location>
        <begin position="616"/>
        <end position="627"/>
    </location>
</feature>
<sequence>MTCFAPPHKETAYWSMNMSSYKFLPSGPGSTSYYGTYEVNDHLPRMDVSRRSWEYPTVTNPEEPETSDSQPEEDAVMEAQAVPEECIQNQQNTNTSEVAWQEDIDPDNMTYEELLDLGEAVGTQSRGLSDELISLLPSSKYKCGNFFLRKKSGESIKEEIDKSHCHANMSTIANASANGSVSTRYAQFATSRFSVRSQGTRASISLVIFSLPIHKVVEDYGKTMVLPLYLFRLTRSGEVVEKTNPIIQPPVSEYEIQIRDKLPDKFILCVKSLIRVEARGLVYLSFVLLKILEEIEVDQILFGFCEVDDLYDAFFSTNLKNHMIVIQKPLMEPAKIDWKSLEWRFTEDKYYEQINAPKWFDFLNPNDNSVDDQTWFCRPECKHPKTAEDFLKSSPPKVPRSAVVSEVSPLGDKIQRDVRLKRRGLKQSSIYPTNNSRFKEDGENQNPNLSTPPMNQAKAMKATIKSSTEKKQPIESTPPNNEVLPKLRSTLSARNLFAGRDILNQITDFCSELKRMAMRAREREDVENSDVRKSPAGLKEEVVKNDECNSEVLRELKGRETERMPLLEVGNGKTERQTETTPLLELNIVKNERQAERTPLHGVSKTNTEGMEGSNTEEKPTRKKRDDETENVPFPLSLANVKRKGGESLLQIRTNPPSPQCFSATRPSSNITPSKASKSKLMERGILGEEEQNKKVVSKEDSTEKGKPACIVDGREARALDVFWCGTNFRCQQ</sequence>
<keyword evidence="3" id="KW-1185">Reference proteome</keyword>
<dbReference type="PANTHER" id="PTHR36373:SF1">
    <property type="entry name" value="EXPRESSED PROTEIN"/>
    <property type="match status" value="1"/>
</dbReference>